<dbReference type="Pfam" id="PF01551">
    <property type="entry name" value="Peptidase_M23"/>
    <property type="match status" value="1"/>
</dbReference>
<dbReference type="AlphaFoldDB" id="A0A366KE91"/>
<feature type="chain" id="PRO_5038398992" evidence="1">
    <location>
        <begin position="32"/>
        <end position="190"/>
    </location>
</feature>
<dbReference type="OrthoDB" id="5245088at2"/>
<sequence length="190" mass="20529">MIRVHGLYGIGRKRRLKAVCMLILMLALSLAQSISAPSRVCAQSREVNDQQDGAICPSAWDWPLAGPPPITKAFDNPSKPWLPGHRGMDMASHGGEDILAPQAGVLSFSGRVAGKDVVSLRVGALTVSFEPATTSLTPGDKVARRQVFAKVQGTSDHCDGRCLHWGLRKGKRAYLDPAGRIHPHRIVLKP</sequence>
<feature type="signal peptide" evidence="1">
    <location>
        <begin position="1"/>
        <end position="31"/>
    </location>
</feature>
<dbReference type="Gene3D" id="2.70.70.10">
    <property type="entry name" value="Glucose Permease (Domain IIA)"/>
    <property type="match status" value="1"/>
</dbReference>
<organism evidence="3 4">
    <name type="scientific">Bifidobacterium xylocopae</name>
    <dbReference type="NCBI Taxonomy" id="2493119"/>
    <lineage>
        <taxon>Bacteria</taxon>
        <taxon>Bacillati</taxon>
        <taxon>Actinomycetota</taxon>
        <taxon>Actinomycetes</taxon>
        <taxon>Bifidobacteriales</taxon>
        <taxon>Bifidobacteriaceae</taxon>
        <taxon>Bifidobacterium</taxon>
    </lineage>
</organism>
<proteinExistence type="predicted"/>
<evidence type="ECO:0000313" key="3">
    <source>
        <dbReference type="EMBL" id="RBP98991.1"/>
    </source>
</evidence>
<protein>
    <submittedName>
        <fullName evidence="3">Peptidase</fullName>
    </submittedName>
</protein>
<comment type="caution">
    <text evidence="3">The sequence shown here is derived from an EMBL/GenBank/DDBJ whole genome shotgun (WGS) entry which is preliminary data.</text>
</comment>
<name>A0A366KE91_9BIFI</name>
<dbReference type="InterPro" id="IPR016047">
    <property type="entry name" value="M23ase_b-sheet_dom"/>
</dbReference>
<dbReference type="Proteomes" id="UP000252345">
    <property type="component" value="Unassembled WGS sequence"/>
</dbReference>
<dbReference type="InterPro" id="IPR011055">
    <property type="entry name" value="Dup_hybrid_motif"/>
</dbReference>
<reference evidence="3 4" key="1">
    <citation type="submission" date="2017-10" db="EMBL/GenBank/DDBJ databases">
        <title>Bifidobacterium xylocopum sp. nov. and Bifidobacterium aemilianum sp. nov., from the carpenter bee (Xylocopa violacea) digestive tract.</title>
        <authorList>
            <person name="Alberoni D."/>
            <person name="Baffoni L."/>
            <person name="Di Gioia D."/>
            <person name="Gaggia F."/>
            <person name="Biavati B."/>
        </authorList>
    </citation>
    <scope>NUCLEOTIDE SEQUENCE [LARGE SCALE GENOMIC DNA]</scope>
    <source>
        <strain evidence="3 4">XV2</strain>
    </source>
</reference>
<keyword evidence="4" id="KW-1185">Reference proteome</keyword>
<accession>A0A366KE91</accession>
<keyword evidence="1" id="KW-0732">Signal</keyword>
<evidence type="ECO:0000313" key="4">
    <source>
        <dbReference type="Proteomes" id="UP000252345"/>
    </source>
</evidence>
<evidence type="ECO:0000256" key="1">
    <source>
        <dbReference type="SAM" id="SignalP"/>
    </source>
</evidence>
<gene>
    <name evidence="3" type="ORF">CRD59_06300</name>
</gene>
<evidence type="ECO:0000259" key="2">
    <source>
        <dbReference type="Pfam" id="PF01551"/>
    </source>
</evidence>
<dbReference type="EMBL" id="PDCH01000013">
    <property type="protein sequence ID" value="RBP98991.1"/>
    <property type="molecule type" value="Genomic_DNA"/>
</dbReference>
<dbReference type="SUPFAM" id="SSF51261">
    <property type="entry name" value="Duplicated hybrid motif"/>
    <property type="match status" value="1"/>
</dbReference>
<feature type="domain" description="M23ase beta-sheet core" evidence="2">
    <location>
        <begin position="84"/>
        <end position="173"/>
    </location>
</feature>